<evidence type="ECO:0000313" key="3">
    <source>
        <dbReference type="EMBL" id="HGG93087.1"/>
    </source>
</evidence>
<feature type="transmembrane region" description="Helical" evidence="2">
    <location>
        <begin position="194"/>
        <end position="214"/>
    </location>
</feature>
<dbReference type="EMBL" id="DSRP01000629">
    <property type="protein sequence ID" value="HGG93087.1"/>
    <property type="molecule type" value="Genomic_DNA"/>
</dbReference>
<keyword evidence="2" id="KW-0812">Transmembrane</keyword>
<keyword evidence="2" id="KW-1133">Transmembrane helix</keyword>
<organism evidence="3">
    <name type="scientific">Fundidesulfovibrio putealis</name>
    <dbReference type="NCBI Taxonomy" id="270496"/>
    <lineage>
        <taxon>Bacteria</taxon>
        <taxon>Pseudomonadati</taxon>
        <taxon>Thermodesulfobacteriota</taxon>
        <taxon>Desulfovibrionia</taxon>
        <taxon>Desulfovibrionales</taxon>
        <taxon>Desulfovibrionaceae</taxon>
        <taxon>Fundidesulfovibrio</taxon>
    </lineage>
</organism>
<feature type="region of interest" description="Disordered" evidence="1">
    <location>
        <begin position="265"/>
        <end position="310"/>
    </location>
</feature>
<evidence type="ECO:0000256" key="1">
    <source>
        <dbReference type="SAM" id="MobiDB-lite"/>
    </source>
</evidence>
<feature type="transmembrane region" description="Helical" evidence="2">
    <location>
        <begin position="58"/>
        <end position="79"/>
    </location>
</feature>
<reference evidence="3" key="1">
    <citation type="journal article" date="2020" name="mSystems">
        <title>Genome- and Community-Level Interaction Insights into Carbon Utilization and Element Cycling Functions of Hydrothermarchaeota in Hydrothermal Sediment.</title>
        <authorList>
            <person name="Zhou Z."/>
            <person name="Liu Y."/>
            <person name="Xu W."/>
            <person name="Pan J."/>
            <person name="Luo Z.H."/>
            <person name="Li M."/>
        </authorList>
    </citation>
    <scope>NUCLEOTIDE SEQUENCE [LARGE SCALE GENOMIC DNA]</scope>
    <source>
        <strain evidence="3">SpSt-413</strain>
    </source>
</reference>
<feature type="transmembrane region" description="Helical" evidence="2">
    <location>
        <begin position="25"/>
        <end position="46"/>
    </location>
</feature>
<gene>
    <name evidence="3" type="ORF">ENR59_09090</name>
</gene>
<evidence type="ECO:0008006" key="4">
    <source>
        <dbReference type="Google" id="ProtNLM"/>
    </source>
</evidence>
<proteinExistence type="predicted"/>
<evidence type="ECO:0000256" key="2">
    <source>
        <dbReference type="SAM" id="Phobius"/>
    </source>
</evidence>
<accession>A0A7C4AHU7</accession>
<protein>
    <recommendedName>
        <fullName evidence="4">Glycerophosphoryl diester phosphodiesterase membrane domain-containing protein</fullName>
    </recommendedName>
</protein>
<sequence>MHKLPVFSTLVQAMAVFGLHLGKLVKWALIPLFAGLGPVGLTIGLAAWQDALGKGFNLWLVPVAVAVIFAIQTMIPFAIRVNQLAVLGRVEKTGYLEMIFSGQSFRYLGYGCIVALIMAGGIVLAIAPAVVLGSGVLQLGASRSMLPWAVGVSVILSIWFFILTIPFNLVYPAVAVEREPSLMKAYHLGSGNKARLFFCVLLATVLFGALTLAAEMLPNLFLRDPESPWRLVFLPVQLFLSLFNHVTSQTVPAVAYRILSGLPDPAAPERPAGHPGQEQAPGAGPRPRADAPGQGDAGPAPERGNSSRED</sequence>
<name>A0A7C4AHU7_9BACT</name>
<feature type="transmembrane region" description="Helical" evidence="2">
    <location>
        <begin position="145"/>
        <end position="174"/>
    </location>
</feature>
<comment type="caution">
    <text evidence="3">The sequence shown here is derived from an EMBL/GenBank/DDBJ whole genome shotgun (WGS) entry which is preliminary data.</text>
</comment>
<dbReference type="AlphaFoldDB" id="A0A7C4AHU7"/>
<feature type="transmembrane region" description="Helical" evidence="2">
    <location>
        <begin position="107"/>
        <end position="133"/>
    </location>
</feature>
<keyword evidence="2" id="KW-0472">Membrane</keyword>
<feature type="compositionally biased region" description="Low complexity" evidence="1">
    <location>
        <begin position="279"/>
        <end position="301"/>
    </location>
</feature>